<dbReference type="EMBL" id="JTEO01000006">
    <property type="protein sequence ID" value="MCQ6963683.1"/>
    <property type="molecule type" value="Genomic_DNA"/>
</dbReference>
<evidence type="ECO:0000313" key="1">
    <source>
        <dbReference type="EMBL" id="MCQ6963683.1"/>
    </source>
</evidence>
<name>A0AAE3L2M2_9EURY</name>
<keyword evidence="2" id="KW-1185">Reference proteome</keyword>
<dbReference type="Proteomes" id="UP001206983">
    <property type="component" value="Unassembled WGS sequence"/>
</dbReference>
<organism evidence="1 2">
    <name type="scientific">Methanolobus chelungpuianus</name>
    <dbReference type="NCBI Taxonomy" id="502115"/>
    <lineage>
        <taxon>Archaea</taxon>
        <taxon>Methanobacteriati</taxon>
        <taxon>Methanobacteriota</taxon>
        <taxon>Stenosarchaea group</taxon>
        <taxon>Methanomicrobia</taxon>
        <taxon>Methanosarcinales</taxon>
        <taxon>Methanosarcinaceae</taxon>
        <taxon>Methanolobus</taxon>
    </lineage>
</organism>
<evidence type="ECO:0000313" key="2">
    <source>
        <dbReference type="Proteomes" id="UP001206983"/>
    </source>
</evidence>
<proteinExistence type="predicted"/>
<sequence>MPISEIIGQEVDIFKACCRNSFLFVDVPIDLQNLPFIKNAVYSWQLSKRPVDYAFNALPPFADRIGATVVRFSNINSIINDDIGNQCGTRIFETYPAASLKQIGLNNSNYKNSIISFEDNEWKGDIKLAAIAQGLGFVSNKQISLNDDEIDASICALTGVLSSINLLKDNELGIKIKTEIETKIGSNPFENTNFEPPKGYVLIKSLPEVEITLKKKVCTSHKNMLQEILR</sequence>
<protein>
    <submittedName>
        <fullName evidence="1">Uncharacterized protein</fullName>
    </submittedName>
</protein>
<gene>
    <name evidence="1" type="ORF">PV02_11620</name>
</gene>
<dbReference type="AlphaFoldDB" id="A0AAE3L2M2"/>
<reference evidence="1 2" key="1">
    <citation type="journal article" date="2011" name="Appl. Environ. Microbiol.">
        <title>Methanogenic archaea isolated from Taiwan's Chelungpu fault.</title>
        <authorList>
            <person name="Wu S.Y."/>
            <person name="Lai M.C."/>
        </authorList>
    </citation>
    <scope>NUCLEOTIDE SEQUENCE [LARGE SCALE GENOMIC DNA]</scope>
    <source>
        <strain evidence="1 2">St545Mb</strain>
    </source>
</reference>
<accession>A0AAE3L2M2</accession>
<comment type="caution">
    <text evidence="1">The sequence shown here is derived from an EMBL/GenBank/DDBJ whole genome shotgun (WGS) entry which is preliminary data.</text>
</comment>